<dbReference type="Proteomes" id="UP001642483">
    <property type="component" value="Unassembled WGS sequence"/>
</dbReference>
<dbReference type="Pfam" id="PF10441">
    <property type="entry name" value="Urb2"/>
    <property type="match status" value="1"/>
</dbReference>
<dbReference type="PANTHER" id="PTHR15682:SF2">
    <property type="entry name" value="UNHEALTHY RIBOSOME BIOGENESIS PROTEIN 2 HOMOLOG"/>
    <property type="match status" value="1"/>
</dbReference>
<dbReference type="InterPro" id="IPR018849">
    <property type="entry name" value="Urb2/Npa2_C"/>
</dbReference>
<sequence length="1553" mass="176543">MDGQDKLILLTPGAFHQLNCDDNPLSDRNNLARFLWKHSSTPSIEQSLLTWLTSTLSTTYSTNSKFSDAYSALWKTLADALNSERISVYLNSNAQDIFIKSSFIKVCIDALSTDTCEETLIDIIDVGRCLVNHKKISSDLRQQFVSLLKFISALLKMLEKLICAPSTTLVSKCIFFAKEILLKLEVLLHSHNHPGKAFSNYVEYCFLSCLQLHISLTKNKNFNDEEFINLLETVMKAGLFARKNADLFSKGVKGISGSNSNSGKHRKAAQTTAKFWSQIENLVKTEENPDLIETVYKLFLDAYKKFDVMTKFYFFMRILSFLSIENSSANIQLLSSLLKLNLCHEVHERGLESQFGKEQKDCYSMLLQKLMGRKCSALWSSCVAIIAKLEHSLIENNVKEILIKIFGQISSACDVDDNELKWLPKIFDSLAEVFQSIRQPLVLLNHFLDSLCECCSDGPTGFTKLSFISISKLFSVAFTSNCITVCPHNTTLDIWDAISAKLTSCFPESKQHSAFGTISVGPKKGKKHKLISEEVISSKKLKTELDSNTLKYCLIVLLCRVVDESPLLGIYQQISARQKLYRLLEDQCQLVEYLHDFVKNKETSLVGPLYQLMVVRGQCEMVFQRYCIKGHSDDFPQFDVISKLSELESLRDGQLSFSAKFYLRKLLCFKLEWLCWQLMNRTVLNQEEDDLLKQVQSLMCSLVQYLDCDESSISLCEWNGAPETINSNEKLNIASLHLILNYSDLFLTTGSEEVYSSIAKMILKSNPSVTTEKVMKPTVCLSNAPILKSFLQTSNFLECRSLHFCILRHLTSSIQGKIKELEKNKQKPLTEILSLVQRTLDEQCYYEHKQMPDAIKKIIGMATKFSNKPLKEIMMKSISILSCIPVSGLCKRDATAMTMLLLCNLYVLHVNVNAKLQCICMLDHITSGARNWNIFYVLPFNFFVSFVTEELDCCSEAEYQASLKRILGSLMKFHIFNMTEETKNLIDKVCSLFDNEEPKEANLTIQTFTILLENCSSMILKQLKPSGVSKYVYAQDAFNGSYMIPKTLSTSYLDPKKQHLKVLLKKGKSVKESSGREKVLHYSIKVLEKIIKVATKTLYKTEVLKTNPELVKSCFLANFALDVLDNVNADYSHIKEFLDHIDMSAIIQNFSKDLHESISNLHWHTASLQLILLYFELQVYLQQKNVSDVVKLSSSVRKEVLSSLINISSSSVISSSPYMSMLLDRIIVVNMWLLSSLEDTKDVFITNVKRFQQATDVEVIMSQLKFIHLLTACYDPKSRKFESVPPVEQIPEHESNQENDETKFSNPVHFEHVKFLRDSVDAAVNHLERSTQGFPLLPISNDDVVLFSLVLSTIAEIINLGPGVIKTRQVPVTFSAIFRMDFHHIYSAHSDQFCKVVLSTCDVLNSVLNQHKMAVPGIVPHILSACRKLLICIMHVAGKISSDQNYQQSLSLSEVEDCGRQLERICLNISSNYASYFKRCVAYIVADYAHGLTVNLIHLSVKKPLQTSMYYLVSLCDEHSVAMLKTTLRPGVRDVFRKFYQDYVKYFKYTGRV</sequence>
<feature type="domain" description="Nucleolar 27S pre-rRNA processing Urb2/Npa2 C-terminal" evidence="1">
    <location>
        <begin position="1349"/>
        <end position="1551"/>
    </location>
</feature>
<evidence type="ECO:0000313" key="3">
    <source>
        <dbReference type="Proteomes" id="UP001642483"/>
    </source>
</evidence>
<comment type="caution">
    <text evidence="2">The sequence shown here is derived from an EMBL/GenBank/DDBJ whole genome shotgun (WGS) entry which is preliminary data.</text>
</comment>
<reference evidence="2 3" key="1">
    <citation type="submission" date="2024-02" db="EMBL/GenBank/DDBJ databases">
        <authorList>
            <person name="Daric V."/>
            <person name="Darras S."/>
        </authorList>
    </citation>
    <scope>NUCLEOTIDE SEQUENCE [LARGE SCALE GENOMIC DNA]</scope>
</reference>
<organism evidence="2 3">
    <name type="scientific">Clavelina lepadiformis</name>
    <name type="common">Light-bulb sea squirt</name>
    <name type="synonym">Ascidia lepadiformis</name>
    <dbReference type="NCBI Taxonomy" id="159417"/>
    <lineage>
        <taxon>Eukaryota</taxon>
        <taxon>Metazoa</taxon>
        <taxon>Chordata</taxon>
        <taxon>Tunicata</taxon>
        <taxon>Ascidiacea</taxon>
        <taxon>Aplousobranchia</taxon>
        <taxon>Clavelinidae</taxon>
        <taxon>Clavelina</taxon>
    </lineage>
</organism>
<keyword evidence="3" id="KW-1185">Reference proteome</keyword>
<proteinExistence type="predicted"/>
<accession>A0ABP0FXL7</accession>
<protein>
    <recommendedName>
        <fullName evidence="1">Nucleolar 27S pre-rRNA processing Urb2/Npa2 C-terminal domain-containing protein</fullName>
    </recommendedName>
</protein>
<gene>
    <name evidence="2" type="ORF">CVLEPA_LOCUS14931</name>
</gene>
<evidence type="ECO:0000259" key="1">
    <source>
        <dbReference type="Pfam" id="PF10441"/>
    </source>
</evidence>
<name>A0ABP0FXL7_CLALP</name>
<evidence type="ECO:0000313" key="2">
    <source>
        <dbReference type="EMBL" id="CAK8683920.1"/>
    </source>
</evidence>
<dbReference type="InterPro" id="IPR052609">
    <property type="entry name" value="Ribosome_Biogenesis_Reg"/>
</dbReference>
<dbReference type="EMBL" id="CAWYQH010000097">
    <property type="protein sequence ID" value="CAK8683920.1"/>
    <property type="molecule type" value="Genomic_DNA"/>
</dbReference>
<dbReference type="PANTHER" id="PTHR15682">
    <property type="entry name" value="UNHEALTHY RIBOSOME BIOGENESIS PROTEIN 2 HOMOLOG"/>
    <property type="match status" value="1"/>
</dbReference>